<proteinExistence type="predicted"/>
<feature type="compositionally biased region" description="Low complexity" evidence="2">
    <location>
        <begin position="33"/>
        <end position="48"/>
    </location>
</feature>
<dbReference type="InterPro" id="IPR013517">
    <property type="entry name" value="FG-GAP"/>
</dbReference>
<dbReference type="Proteomes" id="UP001622594">
    <property type="component" value="Chromosome"/>
</dbReference>
<feature type="region of interest" description="Disordered" evidence="2">
    <location>
        <begin position="33"/>
        <end position="52"/>
    </location>
</feature>
<feature type="signal peptide" evidence="3">
    <location>
        <begin position="1"/>
        <end position="38"/>
    </location>
</feature>
<evidence type="ECO:0000256" key="2">
    <source>
        <dbReference type="SAM" id="MobiDB-lite"/>
    </source>
</evidence>
<evidence type="ECO:0000256" key="1">
    <source>
        <dbReference type="ARBA" id="ARBA00022729"/>
    </source>
</evidence>
<evidence type="ECO:0000256" key="3">
    <source>
        <dbReference type="SAM" id="SignalP"/>
    </source>
</evidence>
<dbReference type="SUPFAM" id="SSF69318">
    <property type="entry name" value="Integrin alpha N-terminal domain"/>
    <property type="match status" value="1"/>
</dbReference>
<protein>
    <submittedName>
        <fullName evidence="4">FG-GAP-like repeat-containing protein</fullName>
    </submittedName>
</protein>
<accession>A0ABZ1L4V6</accession>
<feature type="chain" id="PRO_5046016979" evidence="3">
    <location>
        <begin position="39"/>
        <end position="1031"/>
    </location>
</feature>
<dbReference type="EMBL" id="CP108188">
    <property type="protein sequence ID" value="WTR69508.1"/>
    <property type="molecule type" value="Genomic_DNA"/>
</dbReference>
<name>A0ABZ1L4V6_9ACTN</name>
<feature type="region of interest" description="Disordered" evidence="2">
    <location>
        <begin position="240"/>
        <end position="272"/>
    </location>
</feature>
<dbReference type="Pfam" id="PF13517">
    <property type="entry name" value="FG-GAP_3"/>
    <property type="match status" value="1"/>
</dbReference>
<organism evidence="4 5">
    <name type="scientific">Streptomyces zaomyceticus</name>
    <dbReference type="NCBI Taxonomy" id="68286"/>
    <lineage>
        <taxon>Bacteria</taxon>
        <taxon>Bacillati</taxon>
        <taxon>Actinomycetota</taxon>
        <taxon>Actinomycetes</taxon>
        <taxon>Kitasatosporales</taxon>
        <taxon>Streptomycetaceae</taxon>
        <taxon>Streptomyces</taxon>
    </lineage>
</organism>
<evidence type="ECO:0000313" key="5">
    <source>
        <dbReference type="Proteomes" id="UP001622594"/>
    </source>
</evidence>
<keyword evidence="1 3" id="KW-0732">Signal</keyword>
<dbReference type="Gene3D" id="2.115.10.10">
    <property type="entry name" value="Tachylectin 2"/>
    <property type="match status" value="1"/>
</dbReference>
<dbReference type="RefSeq" id="WP_398169845.1">
    <property type="nucleotide sequence ID" value="NZ_CP108188.1"/>
</dbReference>
<reference evidence="4 5" key="1">
    <citation type="submission" date="2022-10" db="EMBL/GenBank/DDBJ databases">
        <title>The complete genomes of actinobacterial strains from the NBC collection.</title>
        <authorList>
            <person name="Joergensen T.S."/>
            <person name="Alvarez Arevalo M."/>
            <person name="Sterndorff E.B."/>
            <person name="Faurdal D."/>
            <person name="Vuksanovic O."/>
            <person name="Mourched A.-S."/>
            <person name="Charusanti P."/>
            <person name="Shaw S."/>
            <person name="Blin K."/>
            <person name="Weber T."/>
        </authorList>
    </citation>
    <scope>NUCLEOTIDE SEQUENCE [LARGE SCALE GENOMIC DNA]</scope>
    <source>
        <strain evidence="4 5">NBC_00123</strain>
    </source>
</reference>
<sequence length="1031" mass="109357">MRNRTIRRSARRPVVGVIAVTTAAVLGSALAPQPTAEAAPTTTRTASPQPAPEVVAVKQAKETGKRVEVLARRTETSQLFANPSGGYTQEQYALPRWTRKDNQLVPIDTGLEPTKDGRIGPKATMAGLSFSGGGTGPAVSIVHNGRKLSLSWPNALPKPTTQGDTATYAEVLPGVDLTLRAGNAGFGQLLVVKTPEAAANPALKSIRFSMATDGVNVSADSYGNLTAVDAAGQQVFTAPTPRMWDSSTSNGLGRARAADASAPPTDRFEPGHGAKEADLGLSVGKGSMTLTPDQPLLTGDDTTYPVYIDPTYAVPGTREAWTLAYKRTPGTAYFNGAGWHNSDGSVGTSEARVGYENITNGLGRSFFRMDSNNLWNTKKKIKKSTFRIKNTWSWSCEDRRTELWLTGGISTATTWNSQDNSTMWARKLSHSDTSLGWAGGDCPAGNLAFDVTSAATEAATKKWNNITLGLRAGSETDVYAWKKFDVATATLSTDFNTYPKTPTSLDTTPDTYTDACVAGQAMLGTPTIGNTDITLSGTFSDPDGGMVKARFVMWPYGHGGPDNEVNRVVDVPSGKGAKLTVLKATMKDLLADAGTTASGLFSWHARAEDGELTSAWSPVCVFKFDATRPSFPPSVSSTQFPDGSEGWPETTGLARSEGTFRLRNQDTDPATTFEYWTDWDPTIRKIAFGALGGFMADVKLTPPSVGRHSLSVRQTDKGGNISDTARYWFYANGPDTPDKPGDLNGDGTADFYGVRTDGDLWFYAGHGKGTLSPATTAANQDFTGADVTRRGDWTQDGFEDLVALNAGSDGKTLTVHPNNGFGYACSARDEQADGVSKACRYDEIELSVFSDANNHWENASQILAVGDVDGPLDTNADGVIDVPGHPDLLVKESGKLWLYFGSADHRLDSGKDPVLVGTGGWTGFDLAAPGDRDKDGDVDLIARNGANGELRFYPGTADGTGLGNGTTSTVIGTGWTKANRPLFTAVPDANGDGTPDIWSTTGEGQLYFYPNAVGSGTVVGTGGWSSFQDLG</sequence>
<gene>
    <name evidence="4" type="ORF">OG814_09670</name>
</gene>
<evidence type="ECO:0000313" key="4">
    <source>
        <dbReference type="EMBL" id="WTR69508.1"/>
    </source>
</evidence>
<dbReference type="InterPro" id="IPR028994">
    <property type="entry name" value="Integrin_alpha_N"/>
</dbReference>
<keyword evidence="5" id="KW-1185">Reference proteome</keyword>